<protein>
    <submittedName>
        <fullName evidence="1">Uncharacterized protein</fullName>
    </submittedName>
</protein>
<accession>A0A9P5XZC2</accession>
<proteinExistence type="predicted"/>
<dbReference type="EMBL" id="MU150340">
    <property type="protein sequence ID" value="KAF9458446.1"/>
    <property type="molecule type" value="Genomic_DNA"/>
</dbReference>
<organism evidence="1 2">
    <name type="scientific">Collybia nuda</name>
    <dbReference type="NCBI Taxonomy" id="64659"/>
    <lineage>
        <taxon>Eukaryota</taxon>
        <taxon>Fungi</taxon>
        <taxon>Dikarya</taxon>
        <taxon>Basidiomycota</taxon>
        <taxon>Agaricomycotina</taxon>
        <taxon>Agaricomycetes</taxon>
        <taxon>Agaricomycetidae</taxon>
        <taxon>Agaricales</taxon>
        <taxon>Tricholomatineae</taxon>
        <taxon>Clitocybaceae</taxon>
        <taxon>Collybia</taxon>
    </lineage>
</organism>
<gene>
    <name evidence="1" type="ORF">BDZ94DRAFT_1135147</name>
</gene>
<name>A0A9P5XZC2_9AGAR</name>
<dbReference type="OrthoDB" id="4230923at2759"/>
<evidence type="ECO:0000313" key="2">
    <source>
        <dbReference type="Proteomes" id="UP000807353"/>
    </source>
</evidence>
<evidence type="ECO:0000313" key="1">
    <source>
        <dbReference type="EMBL" id="KAF9458446.1"/>
    </source>
</evidence>
<keyword evidence="2" id="KW-1185">Reference proteome</keyword>
<feature type="non-terminal residue" evidence="1">
    <location>
        <position position="1"/>
    </location>
</feature>
<reference evidence="1" key="1">
    <citation type="submission" date="2020-11" db="EMBL/GenBank/DDBJ databases">
        <authorList>
            <consortium name="DOE Joint Genome Institute"/>
            <person name="Ahrendt S."/>
            <person name="Riley R."/>
            <person name="Andreopoulos W."/>
            <person name="Labutti K."/>
            <person name="Pangilinan J."/>
            <person name="Ruiz-Duenas F.J."/>
            <person name="Barrasa J.M."/>
            <person name="Sanchez-Garcia M."/>
            <person name="Camarero S."/>
            <person name="Miyauchi S."/>
            <person name="Serrano A."/>
            <person name="Linde D."/>
            <person name="Babiker R."/>
            <person name="Drula E."/>
            <person name="Ayuso-Fernandez I."/>
            <person name="Pacheco R."/>
            <person name="Padilla G."/>
            <person name="Ferreira P."/>
            <person name="Barriuso J."/>
            <person name="Kellner H."/>
            <person name="Castanera R."/>
            <person name="Alfaro M."/>
            <person name="Ramirez L."/>
            <person name="Pisabarro A.G."/>
            <person name="Kuo A."/>
            <person name="Tritt A."/>
            <person name="Lipzen A."/>
            <person name="He G."/>
            <person name="Yan M."/>
            <person name="Ng V."/>
            <person name="Cullen D."/>
            <person name="Martin F."/>
            <person name="Rosso M.-N."/>
            <person name="Henrissat B."/>
            <person name="Hibbett D."/>
            <person name="Martinez A.T."/>
            <person name="Grigoriev I.V."/>
        </authorList>
    </citation>
    <scope>NUCLEOTIDE SEQUENCE</scope>
    <source>
        <strain evidence="1">CBS 247.69</strain>
    </source>
</reference>
<feature type="non-terminal residue" evidence="1">
    <location>
        <position position="70"/>
    </location>
</feature>
<comment type="caution">
    <text evidence="1">The sequence shown here is derived from an EMBL/GenBank/DDBJ whole genome shotgun (WGS) entry which is preliminary data.</text>
</comment>
<dbReference type="Proteomes" id="UP000807353">
    <property type="component" value="Unassembled WGS sequence"/>
</dbReference>
<dbReference type="AlphaFoldDB" id="A0A9P5XZC2"/>
<sequence length="70" mass="7442">YGHLCASCKRHETCSCCASTSTNCTPSMPPKCVSCGPNSTHASSAHECPVFLAKGKELNVCCPENTIPYF</sequence>